<organism evidence="2 3">
    <name type="scientific">Cephalotrichum gorgonifer</name>
    <dbReference type="NCBI Taxonomy" id="2041049"/>
    <lineage>
        <taxon>Eukaryota</taxon>
        <taxon>Fungi</taxon>
        <taxon>Dikarya</taxon>
        <taxon>Ascomycota</taxon>
        <taxon>Pezizomycotina</taxon>
        <taxon>Sordariomycetes</taxon>
        <taxon>Hypocreomycetidae</taxon>
        <taxon>Microascales</taxon>
        <taxon>Microascaceae</taxon>
        <taxon>Cephalotrichum</taxon>
    </lineage>
</organism>
<comment type="caution">
    <text evidence="2">The sequence shown here is derived from an EMBL/GenBank/DDBJ whole genome shotgun (WGS) entry which is preliminary data.</text>
</comment>
<protein>
    <submittedName>
        <fullName evidence="2">Uncharacterized protein</fullName>
    </submittedName>
</protein>
<name>A0AAE8T007_9PEZI</name>
<dbReference type="PANTHER" id="PTHR34776:SF1">
    <property type="entry name" value="F17F16.3 PROTEIN"/>
    <property type="match status" value="1"/>
</dbReference>
<sequence>MVTTRSQDRTRLPEGPGEAVSRPKRAASPAEDATPPVKQQKQTHKGAEKPEEETVKEEADQAKLAEANSAEGKLEEGKPEEGKPEEAKHDEGKPVEVKPEEVKAEEVKAEKVKPEEERNTEEATPIPGSETVTILEKGLIYFFTRPRVSVSDPKSLEDIARSFFVLRPADAEKKPRDDGPCRLCIVPKKILPTTGRQRWIGFVDKANEPYYKAVGEDMAGSEYETKTLGQRHAPEAIAAGEGIYALTRSKRATNLVYMLTEPKELGEVQRELGLKNRGYYTISTRNPVYPAPKGMGLPESPKYPQVIMDDFESLRWIPTQPRHLEYENTQFLLIGHTSSIEKAFRGDGKEVKDSTPEDEITIKEELLEGDEDLLYDIKEDEVSSILLDLEKYAHGLKNIETEF</sequence>
<reference evidence="2" key="1">
    <citation type="submission" date="2018-03" db="EMBL/GenBank/DDBJ databases">
        <authorList>
            <person name="Guldener U."/>
        </authorList>
    </citation>
    <scope>NUCLEOTIDE SEQUENCE</scope>
</reference>
<dbReference type="Proteomes" id="UP001187682">
    <property type="component" value="Unassembled WGS sequence"/>
</dbReference>
<dbReference type="PANTHER" id="PTHR34776">
    <property type="entry name" value="F17F16.3 PROTEIN"/>
    <property type="match status" value="1"/>
</dbReference>
<feature type="compositionally biased region" description="Basic and acidic residues" evidence="1">
    <location>
        <begin position="45"/>
        <end position="63"/>
    </location>
</feature>
<proteinExistence type="predicted"/>
<gene>
    <name evidence="2" type="ORF">DNG_10102</name>
</gene>
<accession>A0AAE8T007</accession>
<dbReference type="AlphaFoldDB" id="A0AAE8T007"/>
<dbReference type="EMBL" id="ONZQ02000020">
    <property type="protein sequence ID" value="SPO07408.1"/>
    <property type="molecule type" value="Genomic_DNA"/>
</dbReference>
<feature type="region of interest" description="Disordered" evidence="1">
    <location>
        <begin position="1"/>
        <end position="125"/>
    </location>
</feature>
<evidence type="ECO:0000256" key="1">
    <source>
        <dbReference type="SAM" id="MobiDB-lite"/>
    </source>
</evidence>
<keyword evidence="3" id="KW-1185">Reference proteome</keyword>
<evidence type="ECO:0000313" key="2">
    <source>
        <dbReference type="EMBL" id="SPO07408.1"/>
    </source>
</evidence>
<feature type="compositionally biased region" description="Basic and acidic residues" evidence="1">
    <location>
        <begin position="72"/>
        <end position="121"/>
    </location>
</feature>
<feature type="compositionally biased region" description="Basic and acidic residues" evidence="1">
    <location>
        <begin position="1"/>
        <end position="12"/>
    </location>
</feature>
<evidence type="ECO:0000313" key="3">
    <source>
        <dbReference type="Proteomes" id="UP001187682"/>
    </source>
</evidence>